<dbReference type="Pfam" id="PF13746">
    <property type="entry name" value="Fer4_18"/>
    <property type="match status" value="1"/>
</dbReference>
<keyword evidence="7" id="KW-0472">Membrane</keyword>
<accession>A0A1T5FDE7</accession>
<dbReference type="OrthoDB" id="9811700at2"/>
<keyword evidence="6" id="KW-0411">Iron-sulfur</keyword>
<keyword evidence="5" id="KW-0408">Iron</keyword>
<evidence type="ECO:0000256" key="2">
    <source>
        <dbReference type="ARBA" id="ARBA00022485"/>
    </source>
</evidence>
<evidence type="ECO:0000256" key="5">
    <source>
        <dbReference type="ARBA" id="ARBA00023004"/>
    </source>
</evidence>
<keyword evidence="7" id="KW-1133">Transmembrane helix</keyword>
<keyword evidence="3" id="KW-0479">Metal-binding</keyword>
<dbReference type="STRING" id="1513896.SAMN05660841_03192"/>
<keyword evidence="4" id="KW-0249">Electron transport</keyword>
<dbReference type="GO" id="GO:0005886">
    <property type="term" value="C:plasma membrane"/>
    <property type="evidence" value="ECO:0007669"/>
    <property type="project" value="TreeGrafter"/>
</dbReference>
<evidence type="ECO:0000256" key="6">
    <source>
        <dbReference type="ARBA" id="ARBA00023014"/>
    </source>
</evidence>
<dbReference type="InterPro" id="IPR017896">
    <property type="entry name" value="4Fe4S_Fe-S-bd"/>
</dbReference>
<dbReference type="PANTHER" id="PTHR30176:SF3">
    <property type="entry name" value="FERREDOXIN-TYPE PROTEIN NAPH"/>
    <property type="match status" value="1"/>
</dbReference>
<evidence type="ECO:0000313" key="9">
    <source>
        <dbReference type="EMBL" id="SKB94183.1"/>
    </source>
</evidence>
<name>A0A1T5FDE7_9SPHI</name>
<dbReference type="SUPFAM" id="SSF54862">
    <property type="entry name" value="4Fe-4S ferredoxins"/>
    <property type="match status" value="1"/>
</dbReference>
<dbReference type="NCBIfam" id="TIGR02745">
    <property type="entry name" value="ccoG_rdxA_fixG"/>
    <property type="match status" value="1"/>
</dbReference>
<feature type="transmembrane region" description="Helical" evidence="7">
    <location>
        <begin position="157"/>
        <end position="179"/>
    </location>
</feature>
<organism evidence="9 10">
    <name type="scientific">Sphingobacterium nematocida</name>
    <dbReference type="NCBI Taxonomy" id="1513896"/>
    <lineage>
        <taxon>Bacteria</taxon>
        <taxon>Pseudomonadati</taxon>
        <taxon>Bacteroidota</taxon>
        <taxon>Sphingobacteriia</taxon>
        <taxon>Sphingobacteriales</taxon>
        <taxon>Sphingobacteriaceae</taxon>
        <taxon>Sphingobacterium</taxon>
    </lineage>
</organism>
<dbReference type="Pfam" id="PF12801">
    <property type="entry name" value="Fer4_5"/>
    <property type="match status" value="1"/>
</dbReference>
<dbReference type="PROSITE" id="PS51379">
    <property type="entry name" value="4FE4S_FER_2"/>
    <property type="match status" value="1"/>
</dbReference>
<evidence type="ECO:0000256" key="4">
    <source>
        <dbReference type="ARBA" id="ARBA00022982"/>
    </source>
</evidence>
<keyword evidence="1" id="KW-0813">Transport</keyword>
<evidence type="ECO:0000256" key="3">
    <source>
        <dbReference type="ARBA" id="ARBA00022723"/>
    </source>
</evidence>
<evidence type="ECO:0000256" key="7">
    <source>
        <dbReference type="SAM" id="Phobius"/>
    </source>
</evidence>
<dbReference type="GO" id="GO:0046872">
    <property type="term" value="F:metal ion binding"/>
    <property type="evidence" value="ECO:0007669"/>
    <property type="project" value="UniProtKB-KW"/>
</dbReference>
<dbReference type="InterPro" id="IPR051684">
    <property type="entry name" value="Electron_Trans/Redox"/>
</dbReference>
<feature type="transmembrane region" description="Helical" evidence="7">
    <location>
        <begin position="83"/>
        <end position="107"/>
    </location>
</feature>
<dbReference type="PROSITE" id="PS00198">
    <property type="entry name" value="4FE4S_FER_1"/>
    <property type="match status" value="1"/>
</dbReference>
<dbReference type="EMBL" id="FUZF01000015">
    <property type="protein sequence ID" value="SKB94183.1"/>
    <property type="molecule type" value="Genomic_DNA"/>
</dbReference>
<dbReference type="InterPro" id="IPR013783">
    <property type="entry name" value="Ig-like_fold"/>
</dbReference>
<evidence type="ECO:0000313" key="10">
    <source>
        <dbReference type="Proteomes" id="UP000190150"/>
    </source>
</evidence>
<feature type="transmembrane region" description="Helical" evidence="7">
    <location>
        <begin position="191"/>
        <end position="211"/>
    </location>
</feature>
<feature type="domain" description="4Fe-4S ferredoxin-type" evidence="8">
    <location>
        <begin position="251"/>
        <end position="281"/>
    </location>
</feature>
<proteinExistence type="predicted"/>
<dbReference type="InterPro" id="IPR014116">
    <property type="entry name" value="Cyt_c_oxidase_cbb3_FixG"/>
</dbReference>
<dbReference type="GO" id="GO:0051539">
    <property type="term" value="F:4 iron, 4 sulfur cluster binding"/>
    <property type="evidence" value="ECO:0007669"/>
    <property type="project" value="UniProtKB-KW"/>
</dbReference>
<dbReference type="AlphaFoldDB" id="A0A1T5FDE7"/>
<dbReference type="Gene3D" id="2.60.40.10">
    <property type="entry name" value="Immunoglobulins"/>
    <property type="match status" value="1"/>
</dbReference>
<gene>
    <name evidence="9" type="ORF">SAMN05660841_03192</name>
</gene>
<evidence type="ECO:0000259" key="8">
    <source>
        <dbReference type="PROSITE" id="PS51379"/>
    </source>
</evidence>
<dbReference type="Proteomes" id="UP000190150">
    <property type="component" value="Unassembled WGS sequence"/>
</dbReference>
<evidence type="ECO:0000256" key="1">
    <source>
        <dbReference type="ARBA" id="ARBA00022448"/>
    </source>
</evidence>
<dbReference type="PANTHER" id="PTHR30176">
    <property type="entry name" value="FERREDOXIN-TYPE PROTEIN NAPH"/>
    <property type="match status" value="1"/>
</dbReference>
<dbReference type="Pfam" id="PF11614">
    <property type="entry name" value="FixG_C"/>
    <property type="match status" value="1"/>
</dbReference>
<reference evidence="10" key="1">
    <citation type="submission" date="2017-02" db="EMBL/GenBank/DDBJ databases">
        <authorList>
            <person name="Varghese N."/>
            <person name="Submissions S."/>
        </authorList>
    </citation>
    <scope>NUCLEOTIDE SEQUENCE [LARGE SCALE GENOMIC DNA]</scope>
    <source>
        <strain evidence="10">DSM 24091</strain>
    </source>
</reference>
<dbReference type="RefSeq" id="WP_079644538.1">
    <property type="nucleotide sequence ID" value="NZ_FUZF01000015.1"/>
</dbReference>
<keyword evidence="7" id="KW-0812">Transmembrane</keyword>
<keyword evidence="10" id="KW-1185">Reference proteome</keyword>
<protein>
    <submittedName>
        <fullName evidence="9">Cytochrome c oxidase accessory protein FixG</fullName>
    </submittedName>
</protein>
<feature type="transmembrane region" description="Helical" evidence="7">
    <location>
        <begin position="37"/>
        <end position="54"/>
    </location>
</feature>
<feature type="transmembrane region" description="Helical" evidence="7">
    <location>
        <begin position="331"/>
        <end position="350"/>
    </location>
</feature>
<sequence length="463" mass="52047">MEAVVNDKGPVLPSEGKKRTWIYAKKPSGTFYNARQYVGYSLLLFLFAAPFIKINGNPFVMFNIVERKFSIFGNMFFPQDLHIFVFGTLIVLVGIVLFTAIFGRVWCGWTCPQTIFMELVFRRIEYWVEGDWTQQKKLNNGPNTDARAWKKLLKHTIFLAISFLISNIFLSYIIGVEALVKIITDPIDSHIGGLIAIAIFTLLFYAVFAFVREIVCTTICPYGRFQGVLLDDQSLTVAYNEKRGEPRGKQRKGENDEHKGDCIDCNLCVNVCPTGIDIRNGIQLECVNCTACIDACDAVMEKINKPKRLIGFYSLGEIEGKKDFKKSRVRHIIYAIILCFLIGGFGFMIFNRSLIGGSLLRATGSTYQIRTDGTISNLYTLELINKSGKEISFELVPQDSKLTIQLVNNVGKLSKDGSAKLSFFLIGEKGIFEKYKTDIRVNVVSEGEIVETLKTTFISPSGS</sequence>
<keyword evidence="2" id="KW-0004">4Fe-4S</keyword>
<dbReference type="InterPro" id="IPR032879">
    <property type="entry name" value="FixG_C"/>
</dbReference>
<dbReference type="Gene3D" id="3.30.70.20">
    <property type="match status" value="1"/>
</dbReference>
<dbReference type="InterPro" id="IPR017900">
    <property type="entry name" value="4Fe4S_Fe_S_CS"/>
</dbReference>